<name>A0A0M3HWU8_ASCLU</name>
<feature type="domain" description="Nematode cuticle collagen N-terminal" evidence="4">
    <location>
        <begin position="7"/>
        <end position="57"/>
    </location>
</feature>
<evidence type="ECO:0000256" key="1">
    <source>
        <dbReference type="ARBA" id="ARBA00022737"/>
    </source>
</evidence>
<reference evidence="6" key="1">
    <citation type="submission" date="2017-02" db="UniProtKB">
        <authorList>
            <consortium name="WormBaseParasite"/>
        </authorList>
    </citation>
    <scope>IDENTIFICATION</scope>
</reference>
<dbReference type="WBParaSite" id="ALUE_0000768001-mRNA-1">
    <property type="protein sequence ID" value="ALUE_0000768001-mRNA-1"/>
    <property type="gene ID" value="ALUE_0000768001"/>
</dbReference>
<evidence type="ECO:0000256" key="2">
    <source>
        <dbReference type="SAM" id="MobiDB-lite"/>
    </source>
</evidence>
<dbReference type="GO" id="GO:0042302">
    <property type="term" value="F:structural constituent of cuticle"/>
    <property type="evidence" value="ECO:0007669"/>
    <property type="project" value="InterPro"/>
</dbReference>
<feature type="region of interest" description="Disordered" evidence="2">
    <location>
        <begin position="65"/>
        <end position="102"/>
    </location>
</feature>
<evidence type="ECO:0000313" key="5">
    <source>
        <dbReference type="Proteomes" id="UP000036681"/>
    </source>
</evidence>
<evidence type="ECO:0000313" key="6">
    <source>
        <dbReference type="WBParaSite" id="ALUE_0000768001-mRNA-1"/>
    </source>
</evidence>
<organism evidence="5 6">
    <name type="scientific">Ascaris lumbricoides</name>
    <name type="common">Giant roundworm</name>
    <dbReference type="NCBI Taxonomy" id="6252"/>
    <lineage>
        <taxon>Eukaryota</taxon>
        <taxon>Metazoa</taxon>
        <taxon>Ecdysozoa</taxon>
        <taxon>Nematoda</taxon>
        <taxon>Chromadorea</taxon>
        <taxon>Rhabditida</taxon>
        <taxon>Spirurina</taxon>
        <taxon>Ascaridomorpha</taxon>
        <taxon>Ascaridoidea</taxon>
        <taxon>Ascarididae</taxon>
        <taxon>Ascaris</taxon>
    </lineage>
</organism>
<evidence type="ECO:0000256" key="3">
    <source>
        <dbReference type="SAM" id="Phobius"/>
    </source>
</evidence>
<keyword evidence="3" id="KW-1133">Transmembrane helix</keyword>
<accession>A0A0M3HWU8</accession>
<keyword evidence="1" id="KW-0677">Repeat</keyword>
<keyword evidence="3" id="KW-0472">Membrane</keyword>
<keyword evidence="3" id="KW-0812">Transmembrane</keyword>
<evidence type="ECO:0000259" key="4">
    <source>
        <dbReference type="SMART" id="SM01088"/>
    </source>
</evidence>
<dbReference type="InterPro" id="IPR002486">
    <property type="entry name" value="Col_cuticle_N"/>
</dbReference>
<feature type="transmembrane region" description="Helical" evidence="3">
    <location>
        <begin position="6"/>
        <end position="29"/>
    </location>
</feature>
<dbReference type="SMART" id="SM01088">
    <property type="entry name" value="Col_cuticle_N"/>
    <property type="match status" value="1"/>
</dbReference>
<keyword evidence="5" id="KW-1185">Reference proteome</keyword>
<dbReference type="Proteomes" id="UP000036681">
    <property type="component" value="Unplaced"/>
</dbReference>
<dbReference type="AlphaFoldDB" id="A0A0M3HWU8"/>
<proteinExistence type="predicted"/>
<sequence length="169" mass="18658">MKGERIVGLASAVSVLAIIGSLIVTTYLFNEIDILHYEIINGMNDFKAITDETWKLMMDMEMEKSPRNNLRSLRKKRQYNSASDSEEILGSTEFSSKTSQENDYRNECVISNECLPGLPGPPGLSGSPGGWKYGLTAEQGGGRVPITLKGDCMNHLQPLIHHSGRTARL</sequence>
<dbReference type="Pfam" id="PF01484">
    <property type="entry name" value="Col_cuticle_N"/>
    <property type="match status" value="1"/>
</dbReference>
<protein>
    <submittedName>
        <fullName evidence="6">Col_cuticle_N domain-containing protein</fullName>
    </submittedName>
</protein>